<evidence type="ECO:0000256" key="5">
    <source>
        <dbReference type="ARBA" id="ARBA00022741"/>
    </source>
</evidence>
<evidence type="ECO:0000256" key="9">
    <source>
        <dbReference type="PROSITE-ProRule" id="PRU00339"/>
    </source>
</evidence>
<evidence type="ECO:0000256" key="4">
    <source>
        <dbReference type="ARBA" id="ARBA00022679"/>
    </source>
</evidence>
<dbReference type="Gene3D" id="1.25.40.10">
    <property type="entry name" value="Tetratricopeptide repeat domain"/>
    <property type="match status" value="1"/>
</dbReference>
<accession>A0A501PZ26</accession>
<dbReference type="GO" id="GO:0005524">
    <property type="term" value="F:ATP binding"/>
    <property type="evidence" value="ECO:0007669"/>
    <property type="project" value="UniProtKB-KW"/>
</dbReference>
<evidence type="ECO:0000256" key="6">
    <source>
        <dbReference type="ARBA" id="ARBA00022777"/>
    </source>
</evidence>
<dbReference type="OrthoDB" id="977000at2"/>
<dbReference type="SUPFAM" id="SSF48452">
    <property type="entry name" value="TPR-like"/>
    <property type="match status" value="1"/>
</dbReference>
<dbReference type="PANTHER" id="PTHR24421">
    <property type="entry name" value="NITRATE/NITRITE SENSOR PROTEIN NARX-RELATED"/>
    <property type="match status" value="1"/>
</dbReference>
<evidence type="ECO:0000259" key="11">
    <source>
        <dbReference type="Pfam" id="PF07730"/>
    </source>
</evidence>
<dbReference type="PROSITE" id="PS51257">
    <property type="entry name" value="PROKAR_LIPOPROTEIN"/>
    <property type="match status" value="1"/>
</dbReference>
<evidence type="ECO:0000256" key="2">
    <source>
        <dbReference type="ARBA" id="ARBA00012438"/>
    </source>
</evidence>
<dbReference type="SMART" id="SM00028">
    <property type="entry name" value="TPR"/>
    <property type="match status" value="3"/>
</dbReference>
<dbReference type="InterPro" id="IPR019734">
    <property type="entry name" value="TPR_rpt"/>
</dbReference>
<dbReference type="EC" id="2.7.13.3" evidence="2"/>
<keyword evidence="10" id="KW-0472">Membrane</keyword>
<dbReference type="Pfam" id="PF07730">
    <property type="entry name" value="HisKA_3"/>
    <property type="match status" value="1"/>
</dbReference>
<keyword evidence="10" id="KW-0812">Transmembrane</keyword>
<evidence type="ECO:0000256" key="10">
    <source>
        <dbReference type="SAM" id="Phobius"/>
    </source>
</evidence>
<evidence type="ECO:0000256" key="7">
    <source>
        <dbReference type="ARBA" id="ARBA00022840"/>
    </source>
</evidence>
<dbReference type="RefSeq" id="WP_140001538.1">
    <property type="nucleotide sequence ID" value="NZ_VFJE01000056.1"/>
</dbReference>
<keyword evidence="4" id="KW-0808">Transferase</keyword>
<gene>
    <name evidence="12" type="ORF">FJA49_13910</name>
</gene>
<feature type="transmembrane region" description="Helical" evidence="10">
    <location>
        <begin position="418"/>
        <end position="437"/>
    </location>
</feature>
<keyword evidence="7" id="KW-0067">ATP-binding</keyword>
<keyword evidence="8" id="KW-0902">Two-component regulatory system</keyword>
<name>A0A501PZ26_9FLAO</name>
<feature type="repeat" description="TPR" evidence="9">
    <location>
        <begin position="193"/>
        <end position="226"/>
    </location>
</feature>
<dbReference type="Gene3D" id="1.20.5.1930">
    <property type="match status" value="1"/>
</dbReference>
<evidence type="ECO:0000256" key="3">
    <source>
        <dbReference type="ARBA" id="ARBA00022553"/>
    </source>
</evidence>
<dbReference type="InterPro" id="IPR011712">
    <property type="entry name" value="Sig_transdc_His_kin_sub3_dim/P"/>
</dbReference>
<dbReference type="InterPro" id="IPR050482">
    <property type="entry name" value="Sensor_HK_TwoCompSys"/>
</dbReference>
<evidence type="ECO:0000256" key="1">
    <source>
        <dbReference type="ARBA" id="ARBA00000085"/>
    </source>
</evidence>
<protein>
    <recommendedName>
        <fullName evidence="2">histidine kinase</fullName>
        <ecNumber evidence="2">2.7.13.3</ecNumber>
    </recommendedName>
</protein>
<dbReference type="EMBL" id="VFJE01000056">
    <property type="protein sequence ID" value="TPD65294.1"/>
    <property type="molecule type" value="Genomic_DNA"/>
</dbReference>
<dbReference type="PANTHER" id="PTHR24421:SF10">
    <property type="entry name" value="NITRATE_NITRITE SENSOR PROTEIN NARQ"/>
    <property type="match status" value="1"/>
</dbReference>
<dbReference type="InterPro" id="IPR011990">
    <property type="entry name" value="TPR-like_helical_dom_sf"/>
</dbReference>
<organism evidence="12 13">
    <name type="scientific">Flavobacterium microcysteis</name>
    <dbReference type="NCBI Taxonomy" id="2596891"/>
    <lineage>
        <taxon>Bacteria</taxon>
        <taxon>Pseudomonadati</taxon>
        <taxon>Bacteroidota</taxon>
        <taxon>Flavobacteriia</taxon>
        <taxon>Flavobacteriales</taxon>
        <taxon>Flavobacteriaceae</taxon>
        <taxon>Flavobacterium</taxon>
    </lineage>
</organism>
<dbReference type="PROSITE" id="PS50293">
    <property type="entry name" value="TPR_REGION"/>
    <property type="match status" value="1"/>
</dbReference>
<keyword evidence="5" id="KW-0547">Nucleotide-binding</keyword>
<comment type="caution">
    <text evidence="12">The sequence shown here is derived from an EMBL/GenBank/DDBJ whole genome shotgun (WGS) entry which is preliminary data.</text>
</comment>
<dbReference type="Pfam" id="PF13424">
    <property type="entry name" value="TPR_12"/>
    <property type="match status" value="1"/>
</dbReference>
<dbReference type="PROSITE" id="PS50005">
    <property type="entry name" value="TPR"/>
    <property type="match status" value="2"/>
</dbReference>
<feature type="domain" description="Signal transduction histidine kinase subgroup 3 dimerisation and phosphoacceptor" evidence="11">
    <location>
        <begin position="478"/>
        <end position="537"/>
    </location>
</feature>
<comment type="catalytic activity">
    <reaction evidence="1">
        <text>ATP + protein L-histidine = ADP + protein N-phospho-L-histidine.</text>
        <dbReference type="EC" id="2.7.13.3"/>
    </reaction>
</comment>
<dbReference type="AlphaFoldDB" id="A0A501PZ26"/>
<keyword evidence="9" id="KW-0802">TPR repeat</keyword>
<dbReference type="GO" id="GO:0046983">
    <property type="term" value="F:protein dimerization activity"/>
    <property type="evidence" value="ECO:0007669"/>
    <property type="project" value="InterPro"/>
</dbReference>
<dbReference type="Gene3D" id="3.30.565.10">
    <property type="entry name" value="Histidine kinase-like ATPase, C-terminal domain"/>
    <property type="match status" value="1"/>
</dbReference>
<dbReference type="Proteomes" id="UP000319175">
    <property type="component" value="Unassembled WGS sequence"/>
</dbReference>
<keyword evidence="3" id="KW-0597">Phosphoprotein</keyword>
<evidence type="ECO:0000256" key="8">
    <source>
        <dbReference type="ARBA" id="ARBA00023012"/>
    </source>
</evidence>
<keyword evidence="6" id="KW-0418">Kinase</keyword>
<evidence type="ECO:0000313" key="12">
    <source>
        <dbReference type="EMBL" id="TPD65294.1"/>
    </source>
</evidence>
<dbReference type="InterPro" id="IPR036890">
    <property type="entry name" value="HATPase_C_sf"/>
</dbReference>
<keyword evidence="10" id="KW-1133">Transmembrane helix</keyword>
<keyword evidence="13" id="KW-1185">Reference proteome</keyword>
<dbReference type="GO" id="GO:0016020">
    <property type="term" value="C:membrane"/>
    <property type="evidence" value="ECO:0007669"/>
    <property type="project" value="InterPro"/>
</dbReference>
<dbReference type="GO" id="GO:0000155">
    <property type="term" value="F:phosphorelay sensor kinase activity"/>
    <property type="evidence" value="ECO:0007669"/>
    <property type="project" value="InterPro"/>
</dbReference>
<proteinExistence type="predicted"/>
<reference evidence="12 13" key="1">
    <citation type="submission" date="2019-06" db="EMBL/GenBank/DDBJ databases">
        <title>Flavobacterium sp. MaA-Y11 from geoumgang.</title>
        <authorList>
            <person name="Jeong S."/>
        </authorList>
    </citation>
    <scope>NUCLEOTIDE SEQUENCE [LARGE SCALE GENOMIC DNA]</scope>
    <source>
        <strain evidence="12 13">MaA-Y11</strain>
    </source>
</reference>
<evidence type="ECO:0000313" key="13">
    <source>
        <dbReference type="Proteomes" id="UP000319175"/>
    </source>
</evidence>
<feature type="repeat" description="TPR" evidence="9">
    <location>
        <begin position="236"/>
        <end position="269"/>
    </location>
</feature>
<sequence length="671" mass="78368">MKTAICTILFSCLFFFTGCINKKLDYSEKTVQDSLRLFLDLANRDSLPPQVRLNYNKKAFGIIKNQENDSMHRVYLFRVANRYFNLNNLDEYGKTTKIIIKESESKNDTLALAKAYDYLGDYYKNPEKIDSAFICFWKAERLYRKLNNQPKAGYIFGKIASIYSYIGDDTNTELYSFKALKALNGSDDQNSIFESYIELGRVSANRQENQKALEYYDKALEVANKNEIPSVFHPKITVFNNIGVVYQNLNDYEKAKEYFKKGLEEKKLFIDKPRAYAILLGNLAISESNLKNYSNLPDLYYSSLRIKDSLKDFEGIITSKRNLSYYFLDMKNGPKAQKYAHEAFLLAKKMRRSRDILFSFWQLAKIEPEKASFYKLEYIKLKDSLRYEERKIQDKFARIRYETDEVILQKNKAVIQKWTVFWIAVSILLSGLVFYAFRIRQSRQRAFFLLISRQKADEEIYQLISERHQKFEEGREKEKRRIARELHDGVLNRLSSIRASLLVLENKTDSETVKHCISQVAEIQNIEKEVRDIAHGLGRDLFSTKRDYPEFLASVLEDAANKTSLKIDFEIDKAIDWNALDSRKKLGIYQILQECLQAISKQETGTDVTVRLYKNNSLLVMEIDGNIINPKNSEKEQTLKDIGLMAKRMDANLRISHILEDRTLIRMALPL</sequence>